<comment type="caution">
    <text evidence="2">The sequence shown here is derived from an EMBL/GenBank/DDBJ whole genome shotgun (WGS) entry which is preliminary data.</text>
</comment>
<gene>
    <name evidence="2" type="ORF">ACFONL_12250</name>
</gene>
<name>A0ABV7UHY4_9HYPH</name>
<sequence length="211" mass="21542">MRVTLSPAVRTFGGQGQSASGDTDSQPNGAAGPQEPAFALPLTCTGDAPSPALPDDLAEAAPTPRHADDDGLDPALKAWLQPLGEIQPSGEDVPDAAAFDPFGALAAARRPGAPDLFVDRDVLAGQARASLSATPPAPASGLHMAIEAINASVSDPYADGRAQLRFDLKFDNCDPVIITLERDQALALAHRLAEWADGGTGADAGATDAPF</sequence>
<dbReference type="EMBL" id="JBHRYC010000058">
    <property type="protein sequence ID" value="MFC3638133.1"/>
    <property type="molecule type" value="Genomic_DNA"/>
</dbReference>
<evidence type="ECO:0000256" key="1">
    <source>
        <dbReference type="SAM" id="MobiDB-lite"/>
    </source>
</evidence>
<feature type="compositionally biased region" description="Polar residues" evidence="1">
    <location>
        <begin position="17"/>
        <end position="28"/>
    </location>
</feature>
<evidence type="ECO:0000313" key="2">
    <source>
        <dbReference type="EMBL" id="MFC3638133.1"/>
    </source>
</evidence>
<dbReference type="Proteomes" id="UP001595704">
    <property type="component" value="Unassembled WGS sequence"/>
</dbReference>
<keyword evidence="3" id="KW-1185">Reference proteome</keyword>
<protein>
    <submittedName>
        <fullName evidence="2">Uncharacterized protein</fullName>
    </submittedName>
</protein>
<organism evidence="2 3">
    <name type="scientific">Camelimonas fluminis</name>
    <dbReference type="NCBI Taxonomy" id="1576911"/>
    <lineage>
        <taxon>Bacteria</taxon>
        <taxon>Pseudomonadati</taxon>
        <taxon>Pseudomonadota</taxon>
        <taxon>Alphaproteobacteria</taxon>
        <taxon>Hyphomicrobiales</taxon>
        <taxon>Chelatococcaceae</taxon>
        <taxon>Camelimonas</taxon>
    </lineage>
</organism>
<proteinExistence type="predicted"/>
<feature type="compositionally biased region" description="Low complexity" evidence="1">
    <location>
        <begin position="47"/>
        <end position="64"/>
    </location>
</feature>
<accession>A0ABV7UHY4</accession>
<reference evidence="3" key="1">
    <citation type="journal article" date="2019" name="Int. J. Syst. Evol. Microbiol.">
        <title>The Global Catalogue of Microorganisms (GCM) 10K type strain sequencing project: providing services to taxonomists for standard genome sequencing and annotation.</title>
        <authorList>
            <consortium name="The Broad Institute Genomics Platform"/>
            <consortium name="The Broad Institute Genome Sequencing Center for Infectious Disease"/>
            <person name="Wu L."/>
            <person name="Ma J."/>
        </authorList>
    </citation>
    <scope>NUCLEOTIDE SEQUENCE [LARGE SCALE GENOMIC DNA]</scope>
    <source>
        <strain evidence="3">KCTC 42282</strain>
    </source>
</reference>
<dbReference type="RefSeq" id="WP_191319549.1">
    <property type="nucleotide sequence ID" value="NZ_BNCG01000009.1"/>
</dbReference>
<evidence type="ECO:0000313" key="3">
    <source>
        <dbReference type="Proteomes" id="UP001595704"/>
    </source>
</evidence>
<feature type="region of interest" description="Disordered" evidence="1">
    <location>
        <begin position="1"/>
        <end position="73"/>
    </location>
</feature>